<name>A0A0J6CZX3_9BACL</name>
<dbReference type="AlphaFoldDB" id="A0A0J6CZX3"/>
<organism evidence="1 2">
    <name type="scientific">Guptibacillus hwajinpoensis</name>
    <dbReference type="NCBI Taxonomy" id="208199"/>
    <lineage>
        <taxon>Bacteria</taxon>
        <taxon>Bacillati</taxon>
        <taxon>Bacillota</taxon>
        <taxon>Bacilli</taxon>
        <taxon>Bacillales</taxon>
        <taxon>Guptibacillaceae</taxon>
        <taxon>Guptibacillus</taxon>
    </lineage>
</organism>
<evidence type="ECO:0000313" key="1">
    <source>
        <dbReference type="EMBL" id="KMM38598.1"/>
    </source>
</evidence>
<dbReference type="OrthoDB" id="2889120at2"/>
<protein>
    <recommendedName>
        <fullName evidence="3">HK97 gp10 family phage protein</fullName>
    </recommendedName>
</protein>
<dbReference type="RefSeq" id="WP_048309715.1">
    <property type="nucleotide sequence ID" value="NZ_CP119526.1"/>
</dbReference>
<keyword evidence="2" id="KW-1185">Reference proteome</keyword>
<dbReference type="STRING" id="157733.AB986_04785"/>
<dbReference type="Proteomes" id="UP000035996">
    <property type="component" value="Unassembled WGS sequence"/>
</dbReference>
<comment type="caution">
    <text evidence="1">The sequence shown here is derived from an EMBL/GenBank/DDBJ whole genome shotgun (WGS) entry which is preliminary data.</text>
</comment>
<evidence type="ECO:0000313" key="2">
    <source>
        <dbReference type="Proteomes" id="UP000035996"/>
    </source>
</evidence>
<reference evidence="1" key="1">
    <citation type="submission" date="2015-06" db="EMBL/GenBank/DDBJ databases">
        <authorList>
            <person name="Liu B."/>
            <person name="Wang J."/>
            <person name="Zhu Y."/>
            <person name="Liu G."/>
            <person name="Chen Q."/>
            <person name="Zheng C."/>
            <person name="Che J."/>
            <person name="Ge C."/>
            <person name="Shi H."/>
            <person name="Pan Z."/>
            <person name="Liu X."/>
        </authorList>
    </citation>
    <scope>NUCLEOTIDE SEQUENCE [LARGE SCALE GENOMIC DNA]</scope>
    <source>
        <strain evidence="1">DSM 16346</strain>
    </source>
</reference>
<evidence type="ECO:0008006" key="3">
    <source>
        <dbReference type="Google" id="ProtNLM"/>
    </source>
</evidence>
<sequence>MSVRFEIDAEELKLLQKKFKRIPDQVEKRVNRILHSFGIKTIEDRILLRIPVSQSPAKKRHASNSKSLRSATFNLGFETKPKKTYNYLVFPDKGLGTSIGRAPDEFMTEGMNDGTPRILQEINDQLDQLIEEEF</sequence>
<proteinExistence type="predicted"/>
<accession>A0A0J6CZX3</accession>
<gene>
    <name evidence="1" type="ORF">AB986_04785</name>
</gene>
<dbReference type="EMBL" id="LELK01000001">
    <property type="protein sequence ID" value="KMM38598.1"/>
    <property type="molecule type" value="Genomic_DNA"/>
</dbReference>